<sequence>MSNQERCARPTTRCVRKQSSDRLQLTMWLHTARQRSAVWWPAYADHRVIHLGHSPGGRLERYATWKRASKPKIVGAAHGEHESSQSLNNRHRVLHSQIRDLKCL</sequence>
<organism evidence="1 2">
    <name type="scientific">Caerostris extrusa</name>
    <name type="common">Bark spider</name>
    <name type="synonym">Caerostris bankana</name>
    <dbReference type="NCBI Taxonomy" id="172846"/>
    <lineage>
        <taxon>Eukaryota</taxon>
        <taxon>Metazoa</taxon>
        <taxon>Ecdysozoa</taxon>
        <taxon>Arthropoda</taxon>
        <taxon>Chelicerata</taxon>
        <taxon>Arachnida</taxon>
        <taxon>Araneae</taxon>
        <taxon>Araneomorphae</taxon>
        <taxon>Entelegynae</taxon>
        <taxon>Araneoidea</taxon>
        <taxon>Araneidae</taxon>
        <taxon>Caerostris</taxon>
    </lineage>
</organism>
<evidence type="ECO:0000313" key="1">
    <source>
        <dbReference type="EMBL" id="GIY34512.1"/>
    </source>
</evidence>
<gene>
    <name evidence="1" type="ORF">CEXT_287031</name>
</gene>
<keyword evidence="2" id="KW-1185">Reference proteome</keyword>
<dbReference type="Proteomes" id="UP001054945">
    <property type="component" value="Unassembled WGS sequence"/>
</dbReference>
<reference evidence="1 2" key="1">
    <citation type="submission" date="2021-06" db="EMBL/GenBank/DDBJ databases">
        <title>Caerostris extrusa draft genome.</title>
        <authorList>
            <person name="Kono N."/>
            <person name="Arakawa K."/>
        </authorList>
    </citation>
    <scope>NUCLEOTIDE SEQUENCE [LARGE SCALE GENOMIC DNA]</scope>
</reference>
<dbReference type="AlphaFoldDB" id="A0AAV4SPM2"/>
<name>A0AAV4SPM2_CAEEX</name>
<proteinExistence type="predicted"/>
<accession>A0AAV4SPM2</accession>
<evidence type="ECO:0000313" key="2">
    <source>
        <dbReference type="Proteomes" id="UP001054945"/>
    </source>
</evidence>
<protein>
    <submittedName>
        <fullName evidence="1">Uncharacterized protein</fullName>
    </submittedName>
</protein>
<dbReference type="EMBL" id="BPLR01009780">
    <property type="protein sequence ID" value="GIY34512.1"/>
    <property type="molecule type" value="Genomic_DNA"/>
</dbReference>
<comment type="caution">
    <text evidence="1">The sequence shown here is derived from an EMBL/GenBank/DDBJ whole genome shotgun (WGS) entry which is preliminary data.</text>
</comment>